<reference evidence="2" key="2">
    <citation type="submission" date="2010-03" db="EMBL/GenBank/DDBJ databases">
        <title>The genome sequence of Coccidioides posadasii strain Silveira.</title>
        <authorList>
            <consortium name="The Broad Institute Genome Sequencing Center for Infectious Disease"/>
            <person name="Neafsey D."/>
            <person name="Orbach M."/>
            <person name="Henn M.R."/>
            <person name="Cole G.T."/>
            <person name="Galgiani J."/>
            <person name="Gardner M.J."/>
            <person name="Kirkland T.N."/>
            <person name="Taylor J.W."/>
            <person name="Young S.K."/>
            <person name="Zeng Q."/>
            <person name="Koehrsen M."/>
            <person name="Alvarado L."/>
            <person name="Berlin A."/>
            <person name="Borenstein D."/>
            <person name="Chapman S.B."/>
            <person name="Chen Z."/>
            <person name="Engels R."/>
            <person name="Freedman E."/>
            <person name="Gellesch M."/>
            <person name="Goldberg J."/>
            <person name="Griggs A."/>
            <person name="Gujja S."/>
            <person name="Heilman E."/>
            <person name="Heiman D."/>
            <person name="Howarth C."/>
            <person name="Jen D."/>
            <person name="Larson L."/>
            <person name="Mehta T."/>
            <person name="Neiman D."/>
            <person name="Park D."/>
            <person name="Pearson M."/>
            <person name="Richards J."/>
            <person name="Roberts A."/>
            <person name="Saif S."/>
            <person name="Shea T."/>
            <person name="Shenoy N."/>
            <person name="Sisk P."/>
            <person name="Stolte C."/>
            <person name="Sykes S."/>
            <person name="Walk T."/>
            <person name="White J."/>
            <person name="Yandava C."/>
            <person name="Haas B."/>
            <person name="Nusbaum C."/>
            <person name="Birren B."/>
        </authorList>
    </citation>
    <scope>NUCLEOTIDE SEQUENCE [LARGE SCALE GENOMIC DNA]</scope>
    <source>
        <strain evidence="2">RMSCC 757 / Silveira</strain>
    </source>
</reference>
<dbReference type="AlphaFoldDB" id="E9DG75"/>
<accession>E9DG75</accession>
<gene>
    <name evidence="1" type="ORF">CPSG_08824</name>
</gene>
<proteinExistence type="predicted"/>
<dbReference type="HOGENOM" id="CLU_2305823_0_0_1"/>
<organism evidence="2">
    <name type="scientific">Coccidioides posadasii (strain RMSCC 757 / Silveira)</name>
    <name type="common">Valley fever fungus</name>
    <dbReference type="NCBI Taxonomy" id="443226"/>
    <lineage>
        <taxon>Eukaryota</taxon>
        <taxon>Fungi</taxon>
        <taxon>Dikarya</taxon>
        <taxon>Ascomycota</taxon>
        <taxon>Pezizomycotina</taxon>
        <taxon>Eurotiomycetes</taxon>
        <taxon>Eurotiomycetidae</taxon>
        <taxon>Onygenales</taxon>
        <taxon>Onygenaceae</taxon>
        <taxon>Coccidioides</taxon>
    </lineage>
</organism>
<sequence length="100" mass="11352">MRSTLLSASFASELVSVALFPRGGVSALKEACEQLQAICERDRVQAAWRNRSTDRSSQTMQYVNEFRFFCCEWLWREANGRVLAELVAGSWRALVCDASR</sequence>
<dbReference type="EMBL" id="GL636505">
    <property type="protein sequence ID" value="EFW14566.1"/>
    <property type="molecule type" value="Genomic_DNA"/>
</dbReference>
<dbReference type="Proteomes" id="UP000002497">
    <property type="component" value="Unassembled WGS sequence"/>
</dbReference>
<reference evidence="2" key="1">
    <citation type="journal article" date="2010" name="Genome Res.">
        <title>Population genomic sequencing of Coccidioides fungi reveals recent hybridization and transposon control.</title>
        <authorList>
            <person name="Neafsey D.E."/>
            <person name="Barker B.M."/>
            <person name="Sharpton T.J."/>
            <person name="Stajich J.E."/>
            <person name="Park D.J."/>
            <person name="Whiston E."/>
            <person name="Hung C.-Y."/>
            <person name="McMahan C."/>
            <person name="White J."/>
            <person name="Sykes S."/>
            <person name="Heiman D."/>
            <person name="Young S."/>
            <person name="Zeng Q."/>
            <person name="Abouelleil A."/>
            <person name="Aftuck L."/>
            <person name="Bessette D."/>
            <person name="Brown A."/>
            <person name="FitzGerald M."/>
            <person name="Lui A."/>
            <person name="Macdonald J.P."/>
            <person name="Priest M."/>
            <person name="Orbach M.J."/>
            <person name="Galgiani J.N."/>
            <person name="Kirkland T.N."/>
            <person name="Cole G.T."/>
            <person name="Birren B.W."/>
            <person name="Henn M.R."/>
            <person name="Taylor J.W."/>
            <person name="Rounsley S.D."/>
        </authorList>
    </citation>
    <scope>NUCLEOTIDE SEQUENCE [LARGE SCALE GENOMIC DNA]</scope>
    <source>
        <strain evidence="2">RMSCC 757 / Silveira</strain>
    </source>
</reference>
<evidence type="ECO:0000313" key="1">
    <source>
        <dbReference type="EMBL" id="EFW14566.1"/>
    </source>
</evidence>
<keyword evidence="2" id="KW-1185">Reference proteome</keyword>
<protein>
    <submittedName>
        <fullName evidence="1">Uncharacterized protein</fullName>
    </submittedName>
</protein>
<name>E9DG75_COCPS</name>
<evidence type="ECO:0000313" key="2">
    <source>
        <dbReference type="Proteomes" id="UP000002497"/>
    </source>
</evidence>
<dbReference type="VEuPathDB" id="FungiDB:CPSG_08824"/>